<sequence>MLCIYHVADSDGKGSGAIVRTVYPGIELMGLNHDMEIPYDEIRKHEKVVVCDFALPVDFMFELNEKIDFTWIDHHASVINEYNEKLASGKYKEIKGLRRIGTAAIVLSWEYYYPDKPVPEGVILLGKNDVFDLRDDRVRPFEYAFQANGVNAPTDEIWDKLFDGRLNVADTVEKGRAILSWIKVRNYRLVRSMAFESEYKGLKCICSNMPQGYSEFFDSLENIQDYDFMVNFFMNKQNRWNLSFYSDKENIDVSKIAAEFGGGGHLHAAGASKLPELPAFLRRKHD</sequence>
<organism evidence="2 3">
    <name type="scientific">Candidatus Scatocola faecipullorum</name>
    <dbReference type="NCBI Taxonomy" id="2840917"/>
    <lineage>
        <taxon>Bacteria</taxon>
        <taxon>Pseudomonadati</taxon>
        <taxon>Pseudomonadota</taxon>
        <taxon>Alphaproteobacteria</taxon>
        <taxon>Rhodospirillales</taxon>
        <taxon>Rhodospirillaceae</taxon>
        <taxon>Rhodospirillaceae incertae sedis</taxon>
        <taxon>Candidatus Scatocola</taxon>
    </lineage>
</organism>
<reference evidence="2" key="2">
    <citation type="journal article" date="2021" name="PeerJ">
        <title>Extensive microbial diversity within the chicken gut microbiome revealed by metagenomics and culture.</title>
        <authorList>
            <person name="Gilroy R."/>
            <person name="Ravi A."/>
            <person name="Getino M."/>
            <person name="Pursley I."/>
            <person name="Horton D.L."/>
            <person name="Alikhan N.F."/>
            <person name="Baker D."/>
            <person name="Gharbi K."/>
            <person name="Hall N."/>
            <person name="Watson M."/>
            <person name="Adriaenssens E.M."/>
            <person name="Foster-Nyarko E."/>
            <person name="Jarju S."/>
            <person name="Secka A."/>
            <person name="Antonio M."/>
            <person name="Oren A."/>
            <person name="Chaudhuri R.R."/>
            <person name="La Ragione R."/>
            <person name="Hildebrand F."/>
            <person name="Pallen M.J."/>
        </authorList>
    </citation>
    <scope>NUCLEOTIDE SEQUENCE</scope>
    <source>
        <strain evidence="2">ChiW3-316</strain>
    </source>
</reference>
<protein>
    <recommendedName>
        <fullName evidence="1">DHHA1 domain-containing protein</fullName>
    </recommendedName>
</protein>
<evidence type="ECO:0000259" key="1">
    <source>
        <dbReference type="Pfam" id="PF02272"/>
    </source>
</evidence>
<dbReference type="Pfam" id="PF02272">
    <property type="entry name" value="DHHA1"/>
    <property type="match status" value="1"/>
</dbReference>
<dbReference type="Gene3D" id="3.10.310.30">
    <property type="match status" value="1"/>
</dbReference>
<evidence type="ECO:0000313" key="3">
    <source>
        <dbReference type="Proteomes" id="UP000824107"/>
    </source>
</evidence>
<evidence type="ECO:0000313" key="2">
    <source>
        <dbReference type="EMBL" id="HIU52523.1"/>
    </source>
</evidence>
<feature type="domain" description="DHHA1" evidence="1">
    <location>
        <begin position="215"/>
        <end position="272"/>
    </location>
</feature>
<name>A0A9D1SAK3_9PROT</name>
<dbReference type="InterPro" id="IPR038763">
    <property type="entry name" value="DHH_sf"/>
</dbReference>
<dbReference type="Proteomes" id="UP000824107">
    <property type="component" value="Unassembled WGS sequence"/>
</dbReference>
<gene>
    <name evidence="2" type="ORF">IAD20_00395</name>
</gene>
<dbReference type="GO" id="GO:0003676">
    <property type="term" value="F:nucleic acid binding"/>
    <property type="evidence" value="ECO:0007669"/>
    <property type="project" value="InterPro"/>
</dbReference>
<comment type="caution">
    <text evidence="2">The sequence shown here is derived from an EMBL/GenBank/DDBJ whole genome shotgun (WGS) entry which is preliminary data.</text>
</comment>
<dbReference type="PANTHER" id="PTHR42146:SF1">
    <property type="entry name" value="OLIGORIBONUCLEASE NRNB"/>
    <property type="match status" value="1"/>
</dbReference>
<accession>A0A9D1SAK3</accession>
<dbReference type="EMBL" id="DVNC01000004">
    <property type="protein sequence ID" value="HIU52523.1"/>
    <property type="molecule type" value="Genomic_DNA"/>
</dbReference>
<dbReference type="SUPFAM" id="SSF64182">
    <property type="entry name" value="DHH phosphoesterases"/>
    <property type="match status" value="1"/>
</dbReference>
<dbReference type="AlphaFoldDB" id="A0A9D1SAK3"/>
<reference evidence="2" key="1">
    <citation type="submission" date="2020-10" db="EMBL/GenBank/DDBJ databases">
        <authorList>
            <person name="Gilroy R."/>
        </authorList>
    </citation>
    <scope>NUCLEOTIDE SEQUENCE</scope>
    <source>
        <strain evidence="2">ChiW3-316</strain>
    </source>
</reference>
<dbReference type="InterPro" id="IPR003156">
    <property type="entry name" value="DHHA1_dom"/>
</dbReference>
<dbReference type="InterPro" id="IPR052968">
    <property type="entry name" value="Nucleotide_metab_enz"/>
</dbReference>
<proteinExistence type="predicted"/>
<dbReference type="PANTHER" id="PTHR42146">
    <property type="entry name" value="3',5'-CYCLIC-NUCLEOTIDE PHOSPHODIESTERASE"/>
    <property type="match status" value="1"/>
</dbReference>